<gene>
    <name evidence="1" type="ORF">AKAW2_70867S</name>
</gene>
<evidence type="ECO:0000313" key="1">
    <source>
        <dbReference type="EMBL" id="BCS03989.1"/>
    </source>
</evidence>
<reference evidence="1" key="2">
    <citation type="submission" date="2021-02" db="EMBL/GenBank/DDBJ databases">
        <title>Aspergillus luchuensis mut. kawachii IFO 4304 genome sequence.</title>
        <authorList>
            <person name="Mori K."/>
            <person name="Kadooka C."/>
            <person name="Goto M."/>
            <person name="Futagami T."/>
        </authorList>
    </citation>
    <scope>NUCLEOTIDE SEQUENCE</scope>
    <source>
        <strain evidence="1">IFO 4308</strain>
    </source>
</reference>
<keyword evidence="2" id="KW-1185">Reference proteome</keyword>
<accession>A0A7R7WK54</accession>
<dbReference type="Proteomes" id="UP000661280">
    <property type="component" value="Chromosome 7"/>
</dbReference>
<sequence>MDPPLNLTIPWLVSIPSVIILHYSPNAQISEMLGQSALKLTTHGWIHQHKSAGRWRLLHPSRHTKPFNIIGRLKPLFSHGFGSSRIPSPSYAFKSVHPCAPRPFHQPYA</sequence>
<dbReference type="KEGG" id="aluc:AKAW2_70867S"/>
<dbReference type="GeneID" id="64965310"/>
<dbReference type="AlphaFoldDB" id="A0A7R7WK54"/>
<evidence type="ECO:0000313" key="2">
    <source>
        <dbReference type="Proteomes" id="UP000661280"/>
    </source>
</evidence>
<proteinExistence type="predicted"/>
<organism evidence="1 2">
    <name type="scientific">Aspergillus kawachii</name>
    <name type="common">White koji mold</name>
    <name type="synonym">Aspergillus awamori var. kawachi</name>
    <dbReference type="NCBI Taxonomy" id="1069201"/>
    <lineage>
        <taxon>Eukaryota</taxon>
        <taxon>Fungi</taxon>
        <taxon>Dikarya</taxon>
        <taxon>Ascomycota</taxon>
        <taxon>Pezizomycotina</taxon>
        <taxon>Eurotiomycetes</taxon>
        <taxon>Eurotiomycetidae</taxon>
        <taxon>Eurotiales</taxon>
        <taxon>Aspergillaceae</taxon>
        <taxon>Aspergillus</taxon>
        <taxon>Aspergillus subgen. Circumdati</taxon>
    </lineage>
</organism>
<reference evidence="1" key="1">
    <citation type="submission" date="2021-01" db="EMBL/GenBank/DDBJ databases">
        <authorList>
            <consortium name="Aspergillus luchuensis mut. kawachii IFO 4304 genome sequencing consortium"/>
            <person name="Kazuki M."/>
            <person name="Futagami T."/>
        </authorList>
    </citation>
    <scope>NUCLEOTIDE SEQUENCE</scope>
    <source>
        <strain evidence="1">IFO 4308</strain>
    </source>
</reference>
<dbReference type="RefSeq" id="XP_041547751.1">
    <property type="nucleotide sequence ID" value="XM_041683496.1"/>
</dbReference>
<name>A0A7R7WK54_ASPKA</name>
<protein>
    <submittedName>
        <fullName evidence="1">Uncharacterized protein</fullName>
    </submittedName>
</protein>
<dbReference type="EMBL" id="AP024431">
    <property type="protein sequence ID" value="BCS03989.1"/>
    <property type="molecule type" value="Genomic_DNA"/>
</dbReference>